<dbReference type="InterPro" id="IPR037972">
    <property type="entry name" value="RepB_N"/>
</dbReference>
<sequence>MKRRDAIRTLYSATSESGKLAMANPRPGDGSDESRQAVPGPISQAPSPDKLAMANSSHSDGTAAIAQAGAEPSNSPNIPEALAMANSDRDVGQIESAPTSVEPTQQAPSPGKLAMANSGFSEEPQDGRVLAGPVRAMSLSLGRIDQDRRALEEALARGETIVDIDPALIDPSFVKDRLDHDGGNFADFKRLIEERGQEVPILVRPHPRDPGRYQVAYGHRRLRALTELGRHVRAVVRALNDAELVVAQGVENSARLDLTYIERALFARRLEDHGFERTTIMDALSTDKGELSKLIAVARAVPEMIVTRIGPAPKAGRRRWLALAEHLKKAGVARLIERAVQEEAFSTLDTDARFVKVFALATPRDRANPAPTSWVGQGGRATAQISRKGTSVTLAIDRDPSFGDFVTSQLDDLYAAFLARDTSRTFREDEKGGDSES</sequence>
<dbReference type="Proteomes" id="UP001407347">
    <property type="component" value="Unassembled WGS sequence"/>
</dbReference>
<feature type="region of interest" description="Disordered" evidence="2">
    <location>
        <begin position="96"/>
        <end position="126"/>
    </location>
</feature>
<comment type="similarity">
    <text evidence="1">Belongs to the ParB family.</text>
</comment>
<name>A0ABV0A5W9_9HYPH</name>
<dbReference type="PANTHER" id="PTHR33375:SF1">
    <property type="entry name" value="CHROMOSOME-PARTITIONING PROTEIN PARB-RELATED"/>
    <property type="match status" value="1"/>
</dbReference>
<dbReference type="NCBIfam" id="TIGR03454">
    <property type="entry name" value="partition_RepB"/>
    <property type="match status" value="1"/>
</dbReference>
<dbReference type="InterPro" id="IPR050336">
    <property type="entry name" value="Chromosome_partition/occlusion"/>
</dbReference>
<evidence type="ECO:0000256" key="1">
    <source>
        <dbReference type="ARBA" id="ARBA00006295"/>
    </source>
</evidence>
<dbReference type="SUPFAM" id="SSF109709">
    <property type="entry name" value="KorB DNA-binding domain-like"/>
    <property type="match status" value="1"/>
</dbReference>
<gene>
    <name evidence="4" type="primary">repB</name>
    <name evidence="4" type="ORF">PUR29_35465</name>
</gene>
<dbReference type="CDD" id="cd16405">
    <property type="entry name" value="RepB_like_N"/>
    <property type="match status" value="1"/>
</dbReference>
<dbReference type="InterPro" id="IPR003115">
    <property type="entry name" value="ParB_N"/>
</dbReference>
<evidence type="ECO:0000259" key="3">
    <source>
        <dbReference type="SMART" id="SM00470"/>
    </source>
</evidence>
<reference evidence="4 5" key="1">
    <citation type="journal article" date="2023" name="PLoS ONE">
        <title>Complete genome assembly of Hawai'i environmental nontuberculous mycobacteria reveals unexpected co-isolation with methylobacteria.</title>
        <authorList>
            <person name="Hendrix J."/>
            <person name="Epperson L.E."/>
            <person name="Tong E.I."/>
            <person name="Chan Y.L."/>
            <person name="Hasan N.A."/>
            <person name="Dawrs S.N."/>
            <person name="Norton G.J."/>
            <person name="Virdi R."/>
            <person name="Crooks J.L."/>
            <person name="Chan E.D."/>
            <person name="Honda J.R."/>
            <person name="Strong M."/>
        </authorList>
    </citation>
    <scope>NUCLEOTIDE SEQUENCE [LARGE SCALE GENOMIC DNA]</scope>
    <source>
        <strain evidence="4 5">NJH_HI04-1</strain>
    </source>
</reference>
<dbReference type="Pfam" id="PF02195">
    <property type="entry name" value="ParB_N"/>
    <property type="match status" value="1"/>
</dbReference>
<protein>
    <submittedName>
        <fullName evidence="4">Plasmid partitioning protein RepB</fullName>
    </submittedName>
</protein>
<feature type="domain" description="ParB-like N-terminal" evidence="3">
    <location>
        <begin position="162"/>
        <end position="253"/>
    </location>
</feature>
<feature type="region of interest" description="Disordered" evidence="2">
    <location>
        <begin position="1"/>
        <end position="80"/>
    </location>
</feature>
<dbReference type="NCBIfam" id="TIGR00180">
    <property type="entry name" value="parB_part"/>
    <property type="match status" value="1"/>
</dbReference>
<dbReference type="InterPro" id="IPR004437">
    <property type="entry name" value="ParB/RepB/Spo0J"/>
</dbReference>
<evidence type="ECO:0000256" key="2">
    <source>
        <dbReference type="SAM" id="MobiDB-lite"/>
    </source>
</evidence>
<organism evidence="4 5">
    <name type="scientific">Methylobacterium ajmalii</name>
    <dbReference type="NCBI Taxonomy" id="2738439"/>
    <lineage>
        <taxon>Bacteria</taxon>
        <taxon>Pseudomonadati</taxon>
        <taxon>Pseudomonadota</taxon>
        <taxon>Alphaproteobacteria</taxon>
        <taxon>Hyphomicrobiales</taxon>
        <taxon>Methylobacteriaceae</taxon>
        <taxon>Methylobacterium</taxon>
    </lineage>
</organism>
<evidence type="ECO:0000313" key="4">
    <source>
        <dbReference type="EMBL" id="MEN3238739.1"/>
    </source>
</evidence>
<proteinExistence type="inferred from homology"/>
<evidence type="ECO:0000313" key="5">
    <source>
        <dbReference type="Proteomes" id="UP001407347"/>
    </source>
</evidence>
<accession>A0ABV0A5W9</accession>
<dbReference type="EMBL" id="JAQYXP010000007">
    <property type="protein sequence ID" value="MEN3238739.1"/>
    <property type="molecule type" value="Genomic_DNA"/>
</dbReference>
<dbReference type="SMART" id="SM00470">
    <property type="entry name" value="ParB"/>
    <property type="match status" value="1"/>
</dbReference>
<dbReference type="Pfam" id="PF07506">
    <property type="entry name" value="RepB"/>
    <property type="match status" value="1"/>
</dbReference>
<comment type="caution">
    <text evidence="4">The sequence shown here is derived from an EMBL/GenBank/DDBJ whole genome shotgun (WGS) entry which is preliminary data.</text>
</comment>
<dbReference type="InterPro" id="IPR017819">
    <property type="entry name" value="Plasmid_partition_RepB"/>
</dbReference>
<dbReference type="SUPFAM" id="SSF110849">
    <property type="entry name" value="ParB/Sulfiredoxin"/>
    <property type="match status" value="1"/>
</dbReference>
<dbReference type="InterPro" id="IPR036086">
    <property type="entry name" value="ParB/Sulfiredoxin_sf"/>
</dbReference>
<dbReference type="Gene3D" id="3.90.1530.30">
    <property type="match status" value="1"/>
</dbReference>
<dbReference type="InterPro" id="IPR011111">
    <property type="entry name" value="Plasmid_RepB"/>
</dbReference>
<dbReference type="PANTHER" id="PTHR33375">
    <property type="entry name" value="CHROMOSOME-PARTITIONING PROTEIN PARB-RELATED"/>
    <property type="match status" value="1"/>
</dbReference>
<dbReference type="RefSeq" id="WP_298963520.1">
    <property type="nucleotide sequence ID" value="NZ_JAQYXP010000007.1"/>
</dbReference>
<feature type="compositionally biased region" description="Polar residues" evidence="2">
    <location>
        <begin position="96"/>
        <end position="108"/>
    </location>
</feature>
<keyword evidence="5" id="KW-1185">Reference proteome</keyword>
<dbReference type="Gene3D" id="1.10.10.2830">
    <property type="match status" value="1"/>
</dbReference>